<accession>A0AAU2HF77</accession>
<protein>
    <submittedName>
        <fullName evidence="2">Uncharacterized protein</fullName>
    </submittedName>
</protein>
<gene>
    <name evidence="2" type="ORF">OHV25_41040</name>
</gene>
<feature type="transmembrane region" description="Helical" evidence="1">
    <location>
        <begin position="20"/>
        <end position="43"/>
    </location>
</feature>
<sequence length="292" mass="32783">MPVPPPASQAGVEHWYSTTLNVWQTAAIVGAVIALGPALRTLWRTTIGWRRYLLSRLRQVAPGVQQIFVENLFGAPTWKHPVAAGLTVYVWPLSAVGYLTTWANASGTVVMYGITTRSRWLRPRILIADGARFRLGKTRLSAVDSPQRPQSVHASVGARRFTYFEEHYFGNISGYRHWFIGVNAAGYQPVAPVQVPVDEDTEAKKGPDLERFRARALINTVVVVGIGAPINTPTIFVEHGFGPDQDMVRLTQPGYHAVESRPIRVLVAVRDWRARRSWRRQERRLARNTEPT</sequence>
<keyword evidence="1" id="KW-0812">Transmembrane</keyword>
<dbReference type="InterPro" id="IPR050010">
    <property type="entry name" value="ETEC_3214_dom"/>
</dbReference>
<dbReference type="NCBIfam" id="NF043066">
    <property type="entry name" value="ETEC_3214_dom"/>
    <property type="match status" value="1"/>
</dbReference>
<keyword evidence="1" id="KW-0472">Membrane</keyword>
<reference evidence="2" key="1">
    <citation type="submission" date="2022-10" db="EMBL/GenBank/DDBJ databases">
        <title>The complete genomes of actinobacterial strains from the NBC collection.</title>
        <authorList>
            <person name="Joergensen T.S."/>
            <person name="Alvarez Arevalo M."/>
            <person name="Sterndorff E.B."/>
            <person name="Faurdal D."/>
            <person name="Vuksanovic O."/>
            <person name="Mourched A.-S."/>
            <person name="Charusanti P."/>
            <person name="Shaw S."/>
            <person name="Blin K."/>
            <person name="Weber T."/>
        </authorList>
    </citation>
    <scope>NUCLEOTIDE SEQUENCE</scope>
    <source>
        <strain evidence="2">NBC_00060</strain>
    </source>
</reference>
<proteinExistence type="predicted"/>
<evidence type="ECO:0000256" key="1">
    <source>
        <dbReference type="SAM" id="Phobius"/>
    </source>
</evidence>
<evidence type="ECO:0000313" key="2">
    <source>
        <dbReference type="EMBL" id="WTU45990.1"/>
    </source>
</evidence>
<organism evidence="2">
    <name type="scientific">Streptomyces sp. NBC_00060</name>
    <dbReference type="NCBI Taxonomy" id="2975636"/>
    <lineage>
        <taxon>Bacteria</taxon>
        <taxon>Bacillati</taxon>
        <taxon>Actinomycetota</taxon>
        <taxon>Actinomycetes</taxon>
        <taxon>Kitasatosporales</taxon>
        <taxon>Streptomycetaceae</taxon>
        <taxon>Streptomyces</taxon>
    </lineage>
</organism>
<name>A0AAU2HF77_9ACTN</name>
<dbReference type="EMBL" id="CP108255">
    <property type="protein sequence ID" value="WTU45990.1"/>
    <property type="molecule type" value="Genomic_DNA"/>
</dbReference>
<dbReference type="AlphaFoldDB" id="A0AAU2HF77"/>
<keyword evidence="1" id="KW-1133">Transmembrane helix</keyword>